<keyword evidence="2" id="KW-1185">Reference proteome</keyword>
<dbReference type="PANTHER" id="PTHR40697:SF2">
    <property type="entry name" value="ATP-NAD KINASE-RELATED"/>
    <property type="match status" value="1"/>
</dbReference>
<dbReference type="RefSeq" id="WP_035244601.1">
    <property type="nucleotide sequence ID" value="NZ_ARXU01000001.1"/>
</dbReference>
<dbReference type="Proteomes" id="UP000029443">
    <property type="component" value="Unassembled WGS sequence"/>
</dbReference>
<dbReference type="Pfam" id="PF20143">
    <property type="entry name" value="NAD_kinase_C"/>
    <property type="match status" value="1"/>
</dbReference>
<name>A0ABR4WHF1_9GAMM</name>
<dbReference type="PIRSF" id="PIRSF016907">
    <property type="entry name" value="Kin_ATP-NAD"/>
    <property type="match status" value="1"/>
</dbReference>
<gene>
    <name evidence="1" type="ORF">T9A_00373</name>
</gene>
<evidence type="ECO:0000313" key="2">
    <source>
        <dbReference type="Proteomes" id="UP000029443"/>
    </source>
</evidence>
<sequence length="379" mass="39942">MKVDESLCLGVLVNPYAGLGGSVALKGSDGEETRAEALRRGAEPQAPARMTRALKALADAQNLTVLTWAGEMGETSCREAGLSCQVIGQSAMPSGPQDTRRAAEALKGAGAEMILFAGGDGTARDLVDALGQGTPVLGVPAGCKMHSAVYAINPEAAGSLLAELAGGELVGLELAEVRDIDEDAFREGVVRARHYGELQVPAEARYLQQVKCGGREVEDLVVTEVAAWIADSLEDDTFYLMGSGSTVAVVMEQLGLENTLLGVDLVYNQEVVGRDLGARALLEQIGDAPARAVITVIGGQGHLFGRGNQQFSPALIRRLGKDNIQILATRTKLKTLEGRPLLVDTGDAALDRELCGLWPVTTGYEDQVLYRVSTEAVNS</sequence>
<dbReference type="InterPro" id="IPR011386">
    <property type="entry name" value="Put_ATP-NAD_kin"/>
</dbReference>
<dbReference type="InterPro" id="IPR039065">
    <property type="entry name" value="AcoX-like"/>
</dbReference>
<dbReference type="Gene3D" id="3.40.50.10330">
    <property type="entry name" value="Probable inorganic polyphosphate/atp-NAD kinase, domain 1"/>
    <property type="match status" value="1"/>
</dbReference>
<protein>
    <recommendedName>
        <fullName evidence="3">ATP-NAD kinase</fullName>
    </recommendedName>
</protein>
<dbReference type="Pfam" id="PF01513">
    <property type="entry name" value="NAD_kinase"/>
    <property type="match status" value="1"/>
</dbReference>
<proteinExistence type="predicted"/>
<dbReference type="EMBL" id="ARXU01000001">
    <property type="protein sequence ID" value="KGD63053.1"/>
    <property type="molecule type" value="Genomic_DNA"/>
</dbReference>
<dbReference type="PANTHER" id="PTHR40697">
    <property type="entry name" value="ACETOIN CATABOLISM PROTEIN X"/>
    <property type="match status" value="1"/>
</dbReference>
<reference evidence="1 2" key="1">
    <citation type="submission" date="2012-09" db="EMBL/GenBank/DDBJ databases">
        <title>Genome Sequence of alkane-degrading Bacterium Alcanivorax jadensis T9.</title>
        <authorList>
            <person name="Lai Q."/>
            <person name="Shao Z."/>
        </authorList>
    </citation>
    <scope>NUCLEOTIDE SEQUENCE [LARGE SCALE GENOMIC DNA]</scope>
    <source>
        <strain evidence="1 2">T9</strain>
    </source>
</reference>
<dbReference type="InterPro" id="IPR017438">
    <property type="entry name" value="ATP-NAD_kinase_N"/>
</dbReference>
<dbReference type="SUPFAM" id="SSF111331">
    <property type="entry name" value="NAD kinase/diacylglycerol kinase-like"/>
    <property type="match status" value="1"/>
</dbReference>
<dbReference type="InterPro" id="IPR016064">
    <property type="entry name" value="NAD/diacylglycerol_kinase_sf"/>
</dbReference>
<evidence type="ECO:0000313" key="1">
    <source>
        <dbReference type="EMBL" id="KGD63053.1"/>
    </source>
</evidence>
<dbReference type="InterPro" id="IPR002504">
    <property type="entry name" value="NADK"/>
</dbReference>
<comment type="caution">
    <text evidence="1">The sequence shown here is derived from an EMBL/GenBank/DDBJ whole genome shotgun (WGS) entry which is preliminary data.</text>
</comment>
<accession>A0ABR4WHF1</accession>
<organism evidence="1 2">
    <name type="scientific">Alcanivorax jadensis T9</name>
    <dbReference type="NCBI Taxonomy" id="1177181"/>
    <lineage>
        <taxon>Bacteria</taxon>
        <taxon>Pseudomonadati</taxon>
        <taxon>Pseudomonadota</taxon>
        <taxon>Gammaproteobacteria</taxon>
        <taxon>Oceanospirillales</taxon>
        <taxon>Alcanivoracaceae</taxon>
        <taxon>Alcanivorax</taxon>
    </lineage>
</organism>
<evidence type="ECO:0008006" key="3">
    <source>
        <dbReference type="Google" id="ProtNLM"/>
    </source>
</evidence>